<protein>
    <recommendedName>
        <fullName evidence="1">Malate synthase N-terminal domain-containing protein</fullName>
    </recommendedName>
</protein>
<dbReference type="Gene3D" id="3.20.20.360">
    <property type="entry name" value="Malate synthase, domain 3"/>
    <property type="match status" value="1"/>
</dbReference>
<accession>A0A382N6G8</accession>
<name>A0A382N6G8_9ZZZZ</name>
<reference evidence="2" key="1">
    <citation type="submission" date="2018-05" db="EMBL/GenBank/DDBJ databases">
        <authorList>
            <person name="Lanie J.A."/>
            <person name="Ng W.-L."/>
            <person name="Kazmierczak K.M."/>
            <person name="Andrzejewski T.M."/>
            <person name="Davidsen T.M."/>
            <person name="Wayne K.J."/>
            <person name="Tettelin H."/>
            <person name="Glass J.I."/>
            <person name="Rusch D."/>
            <person name="Podicherti R."/>
            <person name="Tsui H.-C.T."/>
            <person name="Winkler M.E."/>
        </authorList>
    </citation>
    <scope>NUCLEOTIDE SEQUENCE</scope>
</reference>
<sequence>MPQDYKIEHIESKELQNLLSVECVDFIAELHRLFNSKRLHLLEERKKVQKKID</sequence>
<dbReference type="EMBL" id="UINC01097989">
    <property type="protein sequence ID" value="SVC56148.1"/>
    <property type="molecule type" value="Genomic_DNA"/>
</dbReference>
<feature type="domain" description="Malate synthase N-terminal" evidence="1">
    <location>
        <begin position="11"/>
        <end position="53"/>
    </location>
</feature>
<organism evidence="2">
    <name type="scientific">marine metagenome</name>
    <dbReference type="NCBI Taxonomy" id="408172"/>
    <lineage>
        <taxon>unclassified sequences</taxon>
        <taxon>metagenomes</taxon>
        <taxon>ecological metagenomes</taxon>
    </lineage>
</organism>
<dbReference type="AlphaFoldDB" id="A0A382N6G8"/>
<evidence type="ECO:0000313" key="2">
    <source>
        <dbReference type="EMBL" id="SVC56148.1"/>
    </source>
</evidence>
<evidence type="ECO:0000259" key="1">
    <source>
        <dbReference type="Pfam" id="PF20656"/>
    </source>
</evidence>
<gene>
    <name evidence="2" type="ORF">METZ01_LOCUS309002</name>
</gene>
<dbReference type="InterPro" id="IPR046363">
    <property type="entry name" value="MS_N_TIM-barrel_dom"/>
</dbReference>
<dbReference type="Pfam" id="PF20656">
    <property type="entry name" value="MS_N"/>
    <property type="match status" value="1"/>
</dbReference>
<dbReference type="InterPro" id="IPR048356">
    <property type="entry name" value="MS_N"/>
</dbReference>
<proteinExistence type="predicted"/>
<feature type="non-terminal residue" evidence="2">
    <location>
        <position position="53"/>
    </location>
</feature>